<evidence type="ECO:0000256" key="7">
    <source>
        <dbReference type="SAM" id="Phobius"/>
    </source>
</evidence>
<accession>A0ABR8LF98</accession>
<evidence type="ECO:0000313" key="8">
    <source>
        <dbReference type="EMBL" id="MBD3584935.1"/>
    </source>
</evidence>
<protein>
    <submittedName>
        <fullName evidence="8">Na+/H+ antiporter subunit E</fullName>
    </submittedName>
</protein>
<comment type="subcellular location">
    <subcellularLocation>
        <location evidence="1">Cell membrane</location>
        <topology evidence="1">Multi-pass membrane protein</topology>
    </subcellularLocation>
</comment>
<evidence type="ECO:0000256" key="3">
    <source>
        <dbReference type="ARBA" id="ARBA00022475"/>
    </source>
</evidence>
<feature type="transmembrane region" description="Helical" evidence="7">
    <location>
        <begin position="16"/>
        <end position="35"/>
    </location>
</feature>
<proteinExistence type="inferred from homology"/>
<dbReference type="Pfam" id="PF01899">
    <property type="entry name" value="MNHE"/>
    <property type="match status" value="1"/>
</dbReference>
<dbReference type="EMBL" id="JABBXD010000001">
    <property type="protein sequence ID" value="MBD3584935.1"/>
    <property type="molecule type" value="Genomic_DNA"/>
</dbReference>
<dbReference type="InterPro" id="IPR002758">
    <property type="entry name" value="Cation_antiport_E"/>
</dbReference>
<evidence type="ECO:0000256" key="4">
    <source>
        <dbReference type="ARBA" id="ARBA00022692"/>
    </source>
</evidence>
<comment type="similarity">
    <text evidence="2">Belongs to the CPA3 antiporters (TC 2.A.63) subunit E family.</text>
</comment>
<organism evidence="8 9">
    <name type="scientific">Salinimonas profundi</name>
    <dbReference type="NCBI Taxonomy" id="2729140"/>
    <lineage>
        <taxon>Bacteria</taxon>
        <taxon>Pseudomonadati</taxon>
        <taxon>Pseudomonadota</taxon>
        <taxon>Gammaproteobacteria</taxon>
        <taxon>Alteromonadales</taxon>
        <taxon>Alteromonadaceae</taxon>
        <taxon>Alteromonas/Salinimonas group</taxon>
        <taxon>Salinimonas</taxon>
    </lineage>
</organism>
<name>A0ABR8LF98_9ALTE</name>
<keyword evidence="6 7" id="KW-0472">Membrane</keyword>
<reference evidence="8 9" key="1">
    <citation type="submission" date="2020-04" db="EMBL/GenBank/DDBJ databases">
        <title>Salinimonas sp. HHU 13199.</title>
        <authorList>
            <person name="Cui X."/>
            <person name="Zhang D."/>
        </authorList>
    </citation>
    <scope>NUCLEOTIDE SEQUENCE [LARGE SCALE GENOMIC DNA]</scope>
    <source>
        <strain evidence="8 9">HHU 13199</strain>
    </source>
</reference>
<dbReference type="PANTHER" id="PTHR34584:SF1">
    <property type="entry name" value="NA(+)_H(+) ANTIPORTER SUBUNIT E1"/>
    <property type="match status" value="1"/>
</dbReference>
<gene>
    <name evidence="8" type="ORF">HHX48_04185</name>
</gene>
<dbReference type="Proteomes" id="UP000624419">
    <property type="component" value="Unassembled WGS sequence"/>
</dbReference>
<evidence type="ECO:0000256" key="2">
    <source>
        <dbReference type="ARBA" id="ARBA00006228"/>
    </source>
</evidence>
<dbReference type="PANTHER" id="PTHR34584">
    <property type="entry name" value="NA(+)/H(+) ANTIPORTER SUBUNIT E1"/>
    <property type="match status" value="1"/>
</dbReference>
<evidence type="ECO:0000256" key="5">
    <source>
        <dbReference type="ARBA" id="ARBA00022989"/>
    </source>
</evidence>
<keyword evidence="9" id="KW-1185">Reference proteome</keyword>
<feature type="transmembrane region" description="Helical" evidence="7">
    <location>
        <begin position="41"/>
        <end position="59"/>
    </location>
</feature>
<keyword evidence="4 7" id="KW-0812">Transmembrane</keyword>
<evidence type="ECO:0000256" key="1">
    <source>
        <dbReference type="ARBA" id="ARBA00004651"/>
    </source>
</evidence>
<keyword evidence="3" id="KW-1003">Cell membrane</keyword>
<evidence type="ECO:0000313" key="9">
    <source>
        <dbReference type="Proteomes" id="UP000624419"/>
    </source>
</evidence>
<evidence type="ECO:0000256" key="6">
    <source>
        <dbReference type="ARBA" id="ARBA00023136"/>
    </source>
</evidence>
<dbReference type="RefSeq" id="WP_191022457.1">
    <property type="nucleotide sequence ID" value="NZ_JABBXD010000001.1"/>
</dbReference>
<comment type="caution">
    <text evidence="8">The sequence shown here is derived from an EMBL/GenBank/DDBJ whole genome shotgun (WGS) entry which is preliminary data.</text>
</comment>
<keyword evidence="5 7" id="KW-1133">Transmembrane helix</keyword>
<sequence>MLGRNDVSIARIKRNSTSVASVVTTFSLCIGFWLVLADDEIVSWVFGVVAASTSTFIHYRLKLPGVGYSFGLPRLSALARLLFFFLRHSLQGGIDTAKLAYQRQPCAEECVFQYQTKLKSEKANFLFVQMISLMPGTLGIKLIKNNVLIHSLSREATSIGVLQDSEAVISALFERRTSQ</sequence>